<sequence length="53" mass="5687">MSSLSRRACFKCGNVGHYAGEFCMPATVGAAVRQEYCVARAVALWTRYEGPGG</sequence>
<keyword evidence="3" id="KW-1185">Reference proteome</keyword>
<dbReference type="Proteomes" id="UP000799324">
    <property type="component" value="Unassembled WGS sequence"/>
</dbReference>
<evidence type="ECO:0000259" key="1">
    <source>
        <dbReference type="Pfam" id="PF00098"/>
    </source>
</evidence>
<feature type="domain" description="CCHC-type" evidence="1">
    <location>
        <begin position="7"/>
        <end position="19"/>
    </location>
</feature>
<organism evidence="2 3">
    <name type="scientific">Lophiostoma macrostomum CBS 122681</name>
    <dbReference type="NCBI Taxonomy" id="1314788"/>
    <lineage>
        <taxon>Eukaryota</taxon>
        <taxon>Fungi</taxon>
        <taxon>Dikarya</taxon>
        <taxon>Ascomycota</taxon>
        <taxon>Pezizomycotina</taxon>
        <taxon>Dothideomycetes</taxon>
        <taxon>Pleosporomycetidae</taxon>
        <taxon>Pleosporales</taxon>
        <taxon>Lophiostomataceae</taxon>
        <taxon>Lophiostoma</taxon>
    </lineage>
</organism>
<reference evidence="2" key="1">
    <citation type="journal article" date="2020" name="Stud. Mycol.">
        <title>101 Dothideomycetes genomes: a test case for predicting lifestyles and emergence of pathogens.</title>
        <authorList>
            <person name="Haridas S."/>
            <person name="Albert R."/>
            <person name="Binder M."/>
            <person name="Bloem J."/>
            <person name="Labutti K."/>
            <person name="Salamov A."/>
            <person name="Andreopoulos B."/>
            <person name="Baker S."/>
            <person name="Barry K."/>
            <person name="Bills G."/>
            <person name="Bluhm B."/>
            <person name="Cannon C."/>
            <person name="Castanera R."/>
            <person name="Culley D."/>
            <person name="Daum C."/>
            <person name="Ezra D."/>
            <person name="Gonzalez J."/>
            <person name="Henrissat B."/>
            <person name="Kuo A."/>
            <person name="Liang C."/>
            <person name="Lipzen A."/>
            <person name="Lutzoni F."/>
            <person name="Magnuson J."/>
            <person name="Mondo S."/>
            <person name="Nolan M."/>
            <person name="Ohm R."/>
            <person name="Pangilinan J."/>
            <person name="Park H.-J."/>
            <person name="Ramirez L."/>
            <person name="Alfaro M."/>
            <person name="Sun H."/>
            <person name="Tritt A."/>
            <person name="Yoshinaga Y."/>
            <person name="Zwiers L.-H."/>
            <person name="Turgeon B."/>
            <person name="Goodwin S."/>
            <person name="Spatafora J."/>
            <person name="Crous P."/>
            <person name="Grigoriev I."/>
        </authorList>
    </citation>
    <scope>NUCLEOTIDE SEQUENCE</scope>
    <source>
        <strain evidence="2">CBS 122681</strain>
    </source>
</reference>
<dbReference type="Pfam" id="PF00098">
    <property type="entry name" value="zf-CCHC"/>
    <property type="match status" value="1"/>
</dbReference>
<dbReference type="GO" id="GO:0003676">
    <property type="term" value="F:nucleic acid binding"/>
    <property type="evidence" value="ECO:0007669"/>
    <property type="project" value="InterPro"/>
</dbReference>
<gene>
    <name evidence="2" type="ORF">K491DRAFT_686422</name>
</gene>
<proteinExistence type="predicted"/>
<evidence type="ECO:0000313" key="2">
    <source>
        <dbReference type="EMBL" id="KAF2662544.1"/>
    </source>
</evidence>
<dbReference type="AlphaFoldDB" id="A0A6A6TV96"/>
<accession>A0A6A6TV96</accession>
<dbReference type="OrthoDB" id="3863715at2759"/>
<dbReference type="InterPro" id="IPR001878">
    <property type="entry name" value="Znf_CCHC"/>
</dbReference>
<dbReference type="EMBL" id="MU004289">
    <property type="protein sequence ID" value="KAF2662544.1"/>
    <property type="molecule type" value="Genomic_DNA"/>
</dbReference>
<protein>
    <recommendedName>
        <fullName evidence="1">CCHC-type domain-containing protein</fullName>
    </recommendedName>
</protein>
<name>A0A6A6TV96_9PLEO</name>
<evidence type="ECO:0000313" key="3">
    <source>
        <dbReference type="Proteomes" id="UP000799324"/>
    </source>
</evidence>
<dbReference type="GO" id="GO:0008270">
    <property type="term" value="F:zinc ion binding"/>
    <property type="evidence" value="ECO:0007669"/>
    <property type="project" value="InterPro"/>
</dbReference>